<comment type="subcellular location">
    <subcellularLocation>
        <location evidence="1">Cell inner membrane</location>
        <topology evidence="1">Peripheral membrane protein</topology>
    </subcellularLocation>
</comment>
<protein>
    <submittedName>
        <fullName evidence="8">Amino acid ABC transporter ATP-binding protein</fullName>
    </submittedName>
</protein>
<dbReference type="InterPro" id="IPR050086">
    <property type="entry name" value="MetN_ABC_transporter-like"/>
</dbReference>
<dbReference type="SUPFAM" id="SSF52540">
    <property type="entry name" value="P-loop containing nucleoside triphosphate hydrolases"/>
    <property type="match status" value="1"/>
</dbReference>
<dbReference type="InterPro" id="IPR030679">
    <property type="entry name" value="ABC_ATPase_HisP-typ"/>
</dbReference>
<dbReference type="PROSITE" id="PS50893">
    <property type="entry name" value="ABC_TRANSPORTER_2"/>
    <property type="match status" value="1"/>
</dbReference>
<proteinExistence type="inferred from homology"/>
<keyword evidence="4" id="KW-0472">Membrane</keyword>
<dbReference type="PROSITE" id="PS00211">
    <property type="entry name" value="ABC_TRANSPORTER_1"/>
    <property type="match status" value="1"/>
</dbReference>
<evidence type="ECO:0000256" key="3">
    <source>
        <dbReference type="ARBA" id="ARBA00022448"/>
    </source>
</evidence>
<dbReference type="Pfam" id="PF00005">
    <property type="entry name" value="ABC_tran"/>
    <property type="match status" value="1"/>
</dbReference>
<keyword evidence="3" id="KW-0813">Transport</keyword>
<evidence type="ECO:0000256" key="4">
    <source>
        <dbReference type="ARBA" id="ARBA00022519"/>
    </source>
</evidence>
<dbReference type="Gene3D" id="3.40.50.300">
    <property type="entry name" value="P-loop containing nucleotide triphosphate hydrolases"/>
    <property type="match status" value="1"/>
</dbReference>
<dbReference type="PIRSF" id="PIRSF039085">
    <property type="entry name" value="ABC_ATPase_HisP"/>
    <property type="match status" value="1"/>
</dbReference>
<dbReference type="GO" id="GO:0005524">
    <property type="term" value="F:ATP binding"/>
    <property type="evidence" value="ECO:0007669"/>
    <property type="project" value="UniProtKB-KW"/>
</dbReference>
<dbReference type="InterPro" id="IPR027417">
    <property type="entry name" value="P-loop_NTPase"/>
</dbReference>
<evidence type="ECO:0000259" key="7">
    <source>
        <dbReference type="PROSITE" id="PS50893"/>
    </source>
</evidence>
<reference evidence="8 9" key="1">
    <citation type="submission" date="2022-10" db="EMBL/GenBank/DDBJ databases">
        <title>A novel Pseudomonas species, isolated from Passiflora incarnata leaves.</title>
        <authorList>
            <person name="Cueva-Yesquen L.G."/>
            <person name="Fantinatti-Garboggini F."/>
        </authorList>
    </citation>
    <scope>NUCLEOTIDE SEQUENCE [LARGE SCALE GENOMIC DNA]</scope>
    <source>
        <strain evidence="8 9">CBMAI 2609</strain>
    </source>
</reference>
<dbReference type="PANTHER" id="PTHR43166">
    <property type="entry name" value="AMINO ACID IMPORT ATP-BINDING PROTEIN"/>
    <property type="match status" value="1"/>
</dbReference>
<comment type="similarity">
    <text evidence="2">Belongs to the ABC transporter superfamily.</text>
</comment>
<dbReference type="Proteomes" id="UP001157461">
    <property type="component" value="Unassembled WGS sequence"/>
</dbReference>
<evidence type="ECO:0000256" key="2">
    <source>
        <dbReference type="ARBA" id="ARBA00005417"/>
    </source>
</evidence>
<dbReference type="CDD" id="cd03262">
    <property type="entry name" value="ABC_HisP_GlnQ"/>
    <property type="match status" value="1"/>
</dbReference>
<dbReference type="InterPro" id="IPR017871">
    <property type="entry name" value="ABC_transporter-like_CS"/>
</dbReference>
<dbReference type="InterPro" id="IPR003593">
    <property type="entry name" value="AAA+_ATPase"/>
</dbReference>
<keyword evidence="9" id="KW-1185">Reference proteome</keyword>
<name>A0ABT6IHX2_9PSED</name>
<dbReference type="RefSeq" id="WP_280309045.1">
    <property type="nucleotide sequence ID" value="NZ_JAPDIQ010000006.1"/>
</dbReference>
<sequence>MNPLLQLSGFNKAYQGIPVLNDIDLSVREGEVVVILGPSGCGKSTLLRCLNGLEQADSGTLAFAGRPLDARSDWREVRQQVGMVFQSYHLFPHLRVLDNLLLGPLKVQRRPRAEAEEQARTLLARVGLAHKAEAWPRELSGGQQQRIAIVRALCMNPRALLFDEVTAALDPEMVKEVLEVILDLAGAGMTLLIVTHELAFARAVADRILFMDAGRIAEESDPESFFSAPRSPRARQFLERFSFMENLPRRKVS</sequence>
<keyword evidence="6 8" id="KW-0067">ATP-binding</keyword>
<evidence type="ECO:0000313" key="8">
    <source>
        <dbReference type="EMBL" id="MDH4764046.1"/>
    </source>
</evidence>
<dbReference type="SMART" id="SM00382">
    <property type="entry name" value="AAA"/>
    <property type="match status" value="1"/>
</dbReference>
<evidence type="ECO:0000256" key="6">
    <source>
        <dbReference type="ARBA" id="ARBA00022840"/>
    </source>
</evidence>
<evidence type="ECO:0000256" key="5">
    <source>
        <dbReference type="ARBA" id="ARBA00022741"/>
    </source>
</evidence>
<evidence type="ECO:0000313" key="9">
    <source>
        <dbReference type="Proteomes" id="UP001157461"/>
    </source>
</evidence>
<feature type="domain" description="ABC transporter" evidence="7">
    <location>
        <begin position="5"/>
        <end position="238"/>
    </location>
</feature>
<dbReference type="InterPro" id="IPR003439">
    <property type="entry name" value="ABC_transporter-like_ATP-bd"/>
</dbReference>
<comment type="caution">
    <text evidence="8">The sequence shown here is derived from an EMBL/GenBank/DDBJ whole genome shotgun (WGS) entry which is preliminary data.</text>
</comment>
<accession>A0ABT6IHX2</accession>
<gene>
    <name evidence="8" type="ORF">OMP44_14170</name>
</gene>
<evidence type="ECO:0000256" key="1">
    <source>
        <dbReference type="ARBA" id="ARBA00004417"/>
    </source>
</evidence>
<organism evidence="8 9">
    <name type="scientific">Pseudomonas flavocrustae</name>
    <dbReference type="NCBI Taxonomy" id="2991719"/>
    <lineage>
        <taxon>Bacteria</taxon>
        <taxon>Pseudomonadati</taxon>
        <taxon>Pseudomonadota</taxon>
        <taxon>Gammaproteobacteria</taxon>
        <taxon>Pseudomonadales</taxon>
        <taxon>Pseudomonadaceae</taxon>
        <taxon>Pseudomonas</taxon>
    </lineage>
</organism>
<keyword evidence="5" id="KW-0547">Nucleotide-binding</keyword>
<dbReference type="PANTHER" id="PTHR43166:SF4">
    <property type="entry name" value="PHOSPHONATES IMPORT ATP-BINDING PROTEIN PHNC"/>
    <property type="match status" value="1"/>
</dbReference>
<dbReference type="EMBL" id="JAPDIQ010000006">
    <property type="protein sequence ID" value="MDH4764046.1"/>
    <property type="molecule type" value="Genomic_DNA"/>
</dbReference>
<keyword evidence="4" id="KW-1003">Cell membrane</keyword>
<keyword evidence="4" id="KW-0997">Cell inner membrane</keyword>